<dbReference type="OrthoDB" id="4569746at2"/>
<accession>A0A379JM73</accession>
<sequence length="147" mass="15738">MHTFTPVERLIIRYAAEDHAAHYYGTVFGFGRDDAARYTAEGHLRALVSEYGLTPVHRALVEVLTERPELLTRSPAERAAGAQARAAQADAQVQAAGKAFKAGDLERASKLIDDAETFAPARNFDGYREKIAAAKATAAAPAAPLAS</sequence>
<name>A0A379JM73_9NOCA</name>
<dbReference type="RefSeq" id="WP_039819057.1">
    <property type="nucleotide sequence ID" value="NZ_UGRY01000008.1"/>
</dbReference>
<organism evidence="1 2">
    <name type="scientific">Nocardia otitidiscaviarum</name>
    <dbReference type="NCBI Taxonomy" id="1823"/>
    <lineage>
        <taxon>Bacteria</taxon>
        <taxon>Bacillati</taxon>
        <taxon>Actinomycetota</taxon>
        <taxon>Actinomycetes</taxon>
        <taxon>Mycobacteriales</taxon>
        <taxon>Nocardiaceae</taxon>
        <taxon>Nocardia</taxon>
    </lineage>
</organism>
<protein>
    <submittedName>
        <fullName evidence="1">Uncharacterized protein</fullName>
    </submittedName>
</protein>
<dbReference type="EMBL" id="UGRY01000008">
    <property type="protein sequence ID" value="SUD49530.1"/>
    <property type="molecule type" value="Genomic_DNA"/>
</dbReference>
<proteinExistence type="predicted"/>
<gene>
    <name evidence="1" type="ORF">NCTC1934_06884</name>
</gene>
<reference evidence="1 2" key="1">
    <citation type="submission" date="2018-06" db="EMBL/GenBank/DDBJ databases">
        <authorList>
            <consortium name="Pathogen Informatics"/>
            <person name="Doyle S."/>
        </authorList>
    </citation>
    <scope>NUCLEOTIDE SEQUENCE [LARGE SCALE GENOMIC DNA]</scope>
    <source>
        <strain evidence="1 2">NCTC1934</strain>
    </source>
</reference>
<dbReference type="AlphaFoldDB" id="A0A379JM73"/>
<keyword evidence="2" id="KW-1185">Reference proteome</keyword>
<evidence type="ECO:0000313" key="2">
    <source>
        <dbReference type="Proteomes" id="UP000255467"/>
    </source>
</evidence>
<dbReference type="Proteomes" id="UP000255467">
    <property type="component" value="Unassembled WGS sequence"/>
</dbReference>
<evidence type="ECO:0000313" key="1">
    <source>
        <dbReference type="EMBL" id="SUD49530.1"/>
    </source>
</evidence>